<comment type="caution">
    <text evidence="1">The sequence shown here is derived from an EMBL/GenBank/DDBJ whole genome shotgun (WGS) entry which is preliminary data.</text>
</comment>
<sequence>SPLVIHWLELEDPFSFDHEPISKVLDEFSDAVLDGLIIAKSRNTIIMLELKVEPVLLEKGISIRPINTNELWELGNTDGSTIRHLTPQVGSLPFLGEHWNILDIEIKHKRERIHPPKFLESVHRAILTALALASEPPSSIKTFLFSIDSYLGDMSAHSTQVGWCQ</sequence>
<accession>X1TYF6</accession>
<gene>
    <name evidence="1" type="ORF">S12H4_41918</name>
</gene>
<reference evidence="1" key="1">
    <citation type="journal article" date="2014" name="Front. Microbiol.">
        <title>High frequency of phylogenetically diverse reductive dehalogenase-homologous genes in deep subseafloor sedimentary metagenomes.</title>
        <authorList>
            <person name="Kawai M."/>
            <person name="Futagami T."/>
            <person name="Toyoda A."/>
            <person name="Takaki Y."/>
            <person name="Nishi S."/>
            <person name="Hori S."/>
            <person name="Arai W."/>
            <person name="Tsubouchi T."/>
            <person name="Morono Y."/>
            <person name="Uchiyama I."/>
            <person name="Ito T."/>
            <person name="Fujiyama A."/>
            <person name="Inagaki F."/>
            <person name="Takami H."/>
        </authorList>
    </citation>
    <scope>NUCLEOTIDE SEQUENCE</scope>
    <source>
        <strain evidence="1">Expedition CK06-06</strain>
    </source>
</reference>
<dbReference type="AlphaFoldDB" id="X1TYF6"/>
<feature type="non-terminal residue" evidence="1">
    <location>
        <position position="1"/>
    </location>
</feature>
<proteinExistence type="predicted"/>
<protein>
    <submittedName>
        <fullName evidence="1">Uncharacterized protein</fullName>
    </submittedName>
</protein>
<name>X1TYF6_9ZZZZ</name>
<evidence type="ECO:0000313" key="1">
    <source>
        <dbReference type="EMBL" id="GAJ10304.1"/>
    </source>
</evidence>
<organism evidence="1">
    <name type="scientific">marine sediment metagenome</name>
    <dbReference type="NCBI Taxonomy" id="412755"/>
    <lineage>
        <taxon>unclassified sequences</taxon>
        <taxon>metagenomes</taxon>
        <taxon>ecological metagenomes</taxon>
    </lineage>
</organism>
<dbReference type="EMBL" id="BARW01025596">
    <property type="protein sequence ID" value="GAJ10304.1"/>
    <property type="molecule type" value="Genomic_DNA"/>
</dbReference>